<dbReference type="SUPFAM" id="SSF56112">
    <property type="entry name" value="Protein kinase-like (PK-like)"/>
    <property type="match status" value="1"/>
</dbReference>
<accession>A0A7J6A1P3</accession>
<dbReference type="Proteomes" id="UP000593565">
    <property type="component" value="Unassembled WGS sequence"/>
</dbReference>
<reference evidence="7 8" key="1">
    <citation type="submission" date="2020-02" db="EMBL/GenBank/DDBJ databases">
        <title>A chromosome-scale genome assembly of the black bullhead catfish (Ameiurus melas).</title>
        <authorList>
            <person name="Wen M."/>
            <person name="Zham M."/>
            <person name="Cabau C."/>
            <person name="Klopp C."/>
            <person name="Donnadieu C."/>
            <person name="Roques C."/>
            <person name="Bouchez O."/>
            <person name="Lampietro C."/>
            <person name="Jouanno E."/>
            <person name="Herpin A."/>
            <person name="Louis A."/>
            <person name="Berthelot C."/>
            <person name="Parey E."/>
            <person name="Roest-Crollius H."/>
            <person name="Braasch I."/>
            <person name="Postlethwait J."/>
            <person name="Robinson-Rechavi M."/>
            <person name="Echchiki A."/>
            <person name="Begum T."/>
            <person name="Montfort J."/>
            <person name="Schartl M."/>
            <person name="Bobe J."/>
            <person name="Guiguen Y."/>
        </authorList>
    </citation>
    <scope>NUCLEOTIDE SEQUENCE [LARGE SCALE GENOMIC DNA]</scope>
    <source>
        <strain evidence="7">M_S1</strain>
        <tissue evidence="7">Blood</tissue>
    </source>
</reference>
<protein>
    <recommendedName>
        <fullName evidence="9">Death-associated protein kinase 2</fullName>
    </recommendedName>
</protein>
<organism evidence="7 8">
    <name type="scientific">Ameiurus melas</name>
    <name type="common">Black bullhead</name>
    <name type="synonym">Silurus melas</name>
    <dbReference type="NCBI Taxonomy" id="219545"/>
    <lineage>
        <taxon>Eukaryota</taxon>
        <taxon>Metazoa</taxon>
        <taxon>Chordata</taxon>
        <taxon>Craniata</taxon>
        <taxon>Vertebrata</taxon>
        <taxon>Euteleostomi</taxon>
        <taxon>Actinopterygii</taxon>
        <taxon>Neopterygii</taxon>
        <taxon>Teleostei</taxon>
        <taxon>Ostariophysi</taxon>
        <taxon>Siluriformes</taxon>
        <taxon>Ictaluridae</taxon>
        <taxon>Ameiurus</taxon>
    </lineage>
</organism>
<dbReference type="GO" id="GO:0005524">
    <property type="term" value="F:ATP binding"/>
    <property type="evidence" value="ECO:0007669"/>
    <property type="project" value="UniProtKB-KW"/>
</dbReference>
<keyword evidence="4" id="KW-0418">Kinase</keyword>
<keyword evidence="8" id="KW-1185">Reference proteome</keyword>
<dbReference type="PANTHER" id="PTHR24342">
    <property type="entry name" value="SERINE/THREONINE-PROTEIN KINASE 17"/>
    <property type="match status" value="1"/>
</dbReference>
<evidence type="ECO:0000256" key="1">
    <source>
        <dbReference type="ARBA" id="ARBA00022527"/>
    </source>
</evidence>
<comment type="caution">
    <text evidence="7">The sequence shown here is derived from an EMBL/GenBank/DDBJ whole genome shotgun (WGS) entry which is preliminary data.</text>
</comment>
<evidence type="ECO:0000313" key="8">
    <source>
        <dbReference type="Proteomes" id="UP000593565"/>
    </source>
</evidence>
<evidence type="ECO:0008006" key="9">
    <source>
        <dbReference type="Google" id="ProtNLM"/>
    </source>
</evidence>
<evidence type="ECO:0000256" key="5">
    <source>
        <dbReference type="ARBA" id="ARBA00022840"/>
    </source>
</evidence>
<evidence type="ECO:0000256" key="4">
    <source>
        <dbReference type="ARBA" id="ARBA00022777"/>
    </source>
</evidence>
<gene>
    <name evidence="7" type="ORF">AMELA_G00219210</name>
</gene>
<evidence type="ECO:0000256" key="2">
    <source>
        <dbReference type="ARBA" id="ARBA00022679"/>
    </source>
</evidence>
<dbReference type="GO" id="GO:0004674">
    <property type="term" value="F:protein serine/threonine kinase activity"/>
    <property type="evidence" value="ECO:0007669"/>
    <property type="project" value="UniProtKB-KW"/>
</dbReference>
<dbReference type="GO" id="GO:0035556">
    <property type="term" value="P:intracellular signal transduction"/>
    <property type="evidence" value="ECO:0007669"/>
    <property type="project" value="TreeGrafter"/>
</dbReference>
<feature type="region of interest" description="Disordered" evidence="6">
    <location>
        <begin position="100"/>
        <end position="129"/>
    </location>
</feature>
<sequence>MKYDFDEHYFSQTSDVAKDFIEKLLVKDQSERLTAEECLLHPWIKPLTRKQADNRNRSSINLKNFKKFNARRKWKMSYNMVWACNRLCRLQLLCKSSKENEELRSCESDQEDTETKPASLIRRRLSSSS</sequence>
<proteinExistence type="predicted"/>
<evidence type="ECO:0000256" key="6">
    <source>
        <dbReference type="SAM" id="MobiDB-lite"/>
    </source>
</evidence>
<keyword evidence="1" id="KW-0723">Serine/threonine-protein kinase</keyword>
<keyword evidence="3" id="KW-0547">Nucleotide-binding</keyword>
<keyword evidence="2" id="KW-0808">Transferase</keyword>
<dbReference type="GO" id="GO:0005737">
    <property type="term" value="C:cytoplasm"/>
    <property type="evidence" value="ECO:0007669"/>
    <property type="project" value="TreeGrafter"/>
</dbReference>
<dbReference type="AlphaFoldDB" id="A0A7J6A1P3"/>
<dbReference type="PANTHER" id="PTHR24342:SF19">
    <property type="entry name" value="PROTEIN KINASE DOMAIN-CONTAINING PROTEIN"/>
    <property type="match status" value="1"/>
</dbReference>
<dbReference type="Gene3D" id="1.10.510.10">
    <property type="entry name" value="Transferase(Phosphotransferase) domain 1"/>
    <property type="match status" value="1"/>
</dbReference>
<evidence type="ECO:0000313" key="7">
    <source>
        <dbReference type="EMBL" id="KAF4076792.1"/>
    </source>
</evidence>
<dbReference type="GO" id="GO:0043065">
    <property type="term" value="P:positive regulation of apoptotic process"/>
    <property type="evidence" value="ECO:0007669"/>
    <property type="project" value="TreeGrafter"/>
</dbReference>
<keyword evidence="5" id="KW-0067">ATP-binding</keyword>
<dbReference type="EMBL" id="JAAGNN010000019">
    <property type="protein sequence ID" value="KAF4076792.1"/>
    <property type="molecule type" value="Genomic_DNA"/>
</dbReference>
<name>A0A7J6A1P3_AMEME</name>
<dbReference type="InterPro" id="IPR011009">
    <property type="entry name" value="Kinase-like_dom_sf"/>
</dbReference>
<evidence type="ECO:0000256" key="3">
    <source>
        <dbReference type="ARBA" id="ARBA00022741"/>
    </source>
</evidence>
<dbReference type="GO" id="GO:0005634">
    <property type="term" value="C:nucleus"/>
    <property type="evidence" value="ECO:0007669"/>
    <property type="project" value="TreeGrafter"/>
</dbReference>